<keyword evidence="4 7" id="KW-0240">DNA-directed RNA polymerase</keyword>
<dbReference type="Proteomes" id="UP000095605">
    <property type="component" value="Unassembled WGS sequence"/>
</dbReference>
<evidence type="ECO:0000256" key="5">
    <source>
        <dbReference type="ARBA" id="ARBA00023163"/>
    </source>
</evidence>
<dbReference type="InterPro" id="IPR010997">
    <property type="entry name" value="HRDC-like_sf"/>
</dbReference>
<dbReference type="EMBL" id="LPNL01000002">
    <property type="protein sequence ID" value="OEJ91390.1"/>
    <property type="molecule type" value="Genomic_DNA"/>
</dbReference>
<comment type="subcellular location">
    <subcellularLocation>
        <location evidence="1">Nucleus</location>
    </subcellularLocation>
</comment>
<protein>
    <recommendedName>
        <fullName evidence="3">DNA-directed RNA polymerase III subunit RPC9</fullName>
    </recommendedName>
</protein>
<accession>A0A1E5RWM4</accession>
<evidence type="ECO:0000256" key="1">
    <source>
        <dbReference type="ARBA" id="ARBA00004123"/>
    </source>
</evidence>
<dbReference type="GO" id="GO:0000166">
    <property type="term" value="F:nucleotide binding"/>
    <property type="evidence" value="ECO:0007669"/>
    <property type="project" value="InterPro"/>
</dbReference>
<comment type="similarity">
    <text evidence="2">Belongs to the eukaryotic RPC9 RNA polymerase subunit family.</text>
</comment>
<evidence type="ECO:0000256" key="4">
    <source>
        <dbReference type="ARBA" id="ARBA00022478"/>
    </source>
</evidence>
<dbReference type="PANTHER" id="PTHR15561">
    <property type="entry name" value="CALCITONIN GENE-RELATED PEPTIDE-RECEPTOR COMPONENT PROTEIN"/>
    <property type="match status" value="1"/>
</dbReference>
<evidence type="ECO:0000256" key="6">
    <source>
        <dbReference type="ARBA" id="ARBA00023242"/>
    </source>
</evidence>
<reference evidence="8" key="1">
    <citation type="journal article" date="2016" name="Genome Announc.">
        <title>Genome sequences of three species of Hanseniaspora isolated from spontaneous wine fermentations.</title>
        <authorList>
            <person name="Sternes P.R."/>
            <person name="Lee D."/>
            <person name="Kutyna D.R."/>
            <person name="Borneman A.R."/>
        </authorList>
    </citation>
    <scope>NUCLEOTIDE SEQUENCE [LARGE SCALE GENOMIC DNA]</scope>
    <source>
        <strain evidence="8">AWRI3578</strain>
    </source>
</reference>
<dbReference type="PANTHER" id="PTHR15561:SF0">
    <property type="entry name" value="DNA-DIRECTED RNA POLYMERASE III SUBUNIT RPC9"/>
    <property type="match status" value="1"/>
</dbReference>
<evidence type="ECO:0000313" key="8">
    <source>
        <dbReference type="Proteomes" id="UP000095605"/>
    </source>
</evidence>
<keyword evidence="8" id="KW-1185">Reference proteome</keyword>
<organism evidence="7 8">
    <name type="scientific">Hanseniaspora opuntiae</name>
    <dbReference type="NCBI Taxonomy" id="211096"/>
    <lineage>
        <taxon>Eukaryota</taxon>
        <taxon>Fungi</taxon>
        <taxon>Dikarya</taxon>
        <taxon>Ascomycota</taxon>
        <taxon>Saccharomycotina</taxon>
        <taxon>Saccharomycetes</taxon>
        <taxon>Saccharomycodales</taxon>
        <taxon>Saccharomycodaceae</taxon>
        <taxon>Hanseniaspora</taxon>
    </lineage>
</organism>
<evidence type="ECO:0000256" key="3">
    <source>
        <dbReference type="ARBA" id="ARBA00016672"/>
    </source>
</evidence>
<dbReference type="InterPro" id="IPR005574">
    <property type="entry name" value="Rpb4/RPC9"/>
</dbReference>
<dbReference type="GO" id="GO:0005666">
    <property type="term" value="C:RNA polymerase III complex"/>
    <property type="evidence" value="ECO:0007669"/>
    <property type="project" value="InterPro"/>
</dbReference>
<dbReference type="AlphaFoldDB" id="A0A1E5RWM4"/>
<dbReference type="Gene3D" id="1.20.1250.40">
    <property type="match status" value="1"/>
</dbReference>
<proteinExistence type="inferred from homology"/>
<dbReference type="SUPFAM" id="SSF47819">
    <property type="entry name" value="HRDC-like"/>
    <property type="match status" value="1"/>
</dbReference>
<keyword evidence="5" id="KW-0804">Transcription</keyword>
<evidence type="ECO:0000313" key="7">
    <source>
        <dbReference type="EMBL" id="OEJ91390.1"/>
    </source>
</evidence>
<dbReference type="OrthoDB" id="1746530at2759"/>
<comment type="caution">
    <text evidence="7">The sequence shown here is derived from an EMBL/GenBank/DDBJ whole genome shotgun (WGS) entry which is preliminary data.</text>
</comment>
<dbReference type="Pfam" id="PF03874">
    <property type="entry name" value="RNA_pol_Rpb4"/>
    <property type="match status" value="1"/>
</dbReference>
<sequence length="145" mass="16999">MKIEEVRSATLTDYEVFKHLVHEMTPKDNSNIQDKQKKRRAKLPYEHRKIVSGVISYLSKNKTTSVDDNTNWNPITMPEYDDTKFIELLTLLNEKTNGKLFKWEKLQLMNTTPKSMVEIFTIVEECDTRLDETEIEAIIEVFASI</sequence>
<dbReference type="InterPro" id="IPR038324">
    <property type="entry name" value="Rpb4/RPC9_sf"/>
</dbReference>
<dbReference type="GO" id="GO:0006384">
    <property type="term" value="P:transcription initiation at RNA polymerase III promoter"/>
    <property type="evidence" value="ECO:0007669"/>
    <property type="project" value="InterPro"/>
</dbReference>
<evidence type="ECO:0000256" key="2">
    <source>
        <dbReference type="ARBA" id="ARBA00006898"/>
    </source>
</evidence>
<gene>
    <name evidence="7" type="ORF">AWRI3578_g331</name>
</gene>
<dbReference type="InterPro" id="IPR038846">
    <property type="entry name" value="RPC9"/>
</dbReference>
<keyword evidence="6" id="KW-0539">Nucleus</keyword>
<name>A0A1E5RWM4_9ASCO</name>